<feature type="domain" description="BTB" evidence="1">
    <location>
        <begin position="14"/>
        <end position="81"/>
    </location>
</feature>
<dbReference type="InterPro" id="IPR000210">
    <property type="entry name" value="BTB/POZ_dom"/>
</dbReference>
<dbReference type="PANTHER" id="PTHR47843">
    <property type="entry name" value="BTB DOMAIN-CONTAINING PROTEIN-RELATED"/>
    <property type="match status" value="1"/>
</dbReference>
<reference evidence="2 3" key="1">
    <citation type="submission" date="2016-05" db="EMBL/GenBank/DDBJ databases">
        <title>A degradative enzymes factory behind the ericoid mycorrhizal symbiosis.</title>
        <authorList>
            <consortium name="DOE Joint Genome Institute"/>
            <person name="Martino E."/>
            <person name="Morin E."/>
            <person name="Grelet G."/>
            <person name="Kuo A."/>
            <person name="Kohler A."/>
            <person name="Daghino S."/>
            <person name="Barry K."/>
            <person name="Choi C."/>
            <person name="Cichocki N."/>
            <person name="Clum A."/>
            <person name="Copeland A."/>
            <person name="Hainaut M."/>
            <person name="Haridas S."/>
            <person name="Labutti K."/>
            <person name="Lindquist E."/>
            <person name="Lipzen A."/>
            <person name="Khouja H.-R."/>
            <person name="Murat C."/>
            <person name="Ohm R."/>
            <person name="Olson A."/>
            <person name="Spatafora J."/>
            <person name="Veneault-Fourrey C."/>
            <person name="Henrissat B."/>
            <person name="Grigoriev I."/>
            <person name="Martin F."/>
            <person name="Perotto S."/>
        </authorList>
    </citation>
    <scope>NUCLEOTIDE SEQUENCE [LARGE SCALE GENOMIC DNA]</scope>
    <source>
        <strain evidence="2 3">UAMH 7357</strain>
    </source>
</reference>
<dbReference type="EMBL" id="KZ613468">
    <property type="protein sequence ID" value="PMD26189.1"/>
    <property type="molecule type" value="Genomic_DNA"/>
</dbReference>
<dbReference type="OrthoDB" id="9997739at2759"/>
<evidence type="ECO:0000259" key="1">
    <source>
        <dbReference type="PROSITE" id="PS50097"/>
    </source>
</evidence>
<protein>
    <recommendedName>
        <fullName evidence="1">BTB domain-containing protein</fullName>
    </recommendedName>
</protein>
<evidence type="ECO:0000313" key="3">
    <source>
        <dbReference type="Proteomes" id="UP000235672"/>
    </source>
</evidence>
<dbReference type="Gene3D" id="3.30.710.10">
    <property type="entry name" value="Potassium Channel Kv1.1, Chain A"/>
    <property type="match status" value="1"/>
</dbReference>
<dbReference type="InterPro" id="IPR011333">
    <property type="entry name" value="SKP1/BTB/POZ_sf"/>
</dbReference>
<organism evidence="2 3">
    <name type="scientific">Hyaloscypha hepaticicola</name>
    <dbReference type="NCBI Taxonomy" id="2082293"/>
    <lineage>
        <taxon>Eukaryota</taxon>
        <taxon>Fungi</taxon>
        <taxon>Dikarya</taxon>
        <taxon>Ascomycota</taxon>
        <taxon>Pezizomycotina</taxon>
        <taxon>Leotiomycetes</taxon>
        <taxon>Helotiales</taxon>
        <taxon>Hyaloscyphaceae</taxon>
        <taxon>Hyaloscypha</taxon>
    </lineage>
</organism>
<sequence length="295" mass="33144">MSAPFEAILLSRPFKFLIGVDEIEIVVHEEAIASQSPALEALMRGKMSESASRVATWVDVGRETFVRFAQFAYTGDYSVPKMIVSCQVPQPEQCEKATEVEKDLWAIEAPPTDDWASVFAARVKDKKKKKGAQLTNRERSRSLQTADYTIFDKSQVYALLQPRSKFADSCDPEIIDGPEENNITEALLSHTLLYILAEKWGIDSLKMLTLFKLHRTLSMLVLDSPKVPHVMELVRHGYAGTPDLETGIDGLRDLLCQYVAANVKIMSEHEAFLALIQDGGTFVRDLWKRVLPRIG</sequence>
<name>A0A2J6QIV3_9HELO</name>
<dbReference type="PANTHER" id="PTHR47843:SF5">
    <property type="entry name" value="BTB_POZ DOMAIN PROTEIN"/>
    <property type="match status" value="1"/>
</dbReference>
<gene>
    <name evidence="2" type="ORF">NA56DRAFT_698355</name>
</gene>
<dbReference type="SUPFAM" id="SSF54695">
    <property type="entry name" value="POZ domain"/>
    <property type="match status" value="1"/>
</dbReference>
<proteinExistence type="predicted"/>
<keyword evidence="3" id="KW-1185">Reference proteome</keyword>
<dbReference type="AlphaFoldDB" id="A0A2J6QIV3"/>
<accession>A0A2J6QIV3</accession>
<dbReference type="Proteomes" id="UP000235672">
    <property type="component" value="Unassembled WGS sequence"/>
</dbReference>
<dbReference type="PROSITE" id="PS50097">
    <property type="entry name" value="BTB"/>
    <property type="match status" value="1"/>
</dbReference>
<evidence type="ECO:0000313" key="2">
    <source>
        <dbReference type="EMBL" id="PMD26189.1"/>
    </source>
</evidence>
<dbReference type="STRING" id="1745343.A0A2J6QIV3"/>